<dbReference type="EMBL" id="CP001390">
    <property type="protein sequence ID" value="ACM22150.1"/>
    <property type="molecule type" value="Genomic_DNA"/>
</dbReference>
<comment type="subcellular location">
    <subcellularLocation>
        <location evidence="1">Cell membrane</location>
        <topology evidence="1">Multi-pass membrane protein</topology>
    </subcellularLocation>
</comment>
<keyword evidence="4 6" id="KW-1133">Transmembrane helix</keyword>
<dbReference type="PANTHER" id="PTHR42920">
    <property type="entry name" value="OS03G0707200 PROTEIN-RELATED"/>
    <property type="match status" value="1"/>
</dbReference>
<evidence type="ECO:0000256" key="6">
    <source>
        <dbReference type="SAM" id="Phobius"/>
    </source>
</evidence>
<feature type="transmembrane region" description="Helical" evidence="6">
    <location>
        <begin position="181"/>
        <end position="202"/>
    </location>
</feature>
<feature type="transmembrane region" description="Helical" evidence="6">
    <location>
        <begin position="102"/>
        <end position="121"/>
    </location>
</feature>
<dbReference type="RefSeq" id="WP_012648876.1">
    <property type="nucleotide sequence ID" value="NC_011979.1"/>
</dbReference>
<evidence type="ECO:0000256" key="5">
    <source>
        <dbReference type="ARBA" id="ARBA00023136"/>
    </source>
</evidence>
<protein>
    <submittedName>
        <fullName evidence="8">Membrane protein, putative</fullName>
    </submittedName>
</protein>
<dbReference type="InterPro" id="IPR051258">
    <property type="entry name" value="Diverse_Substrate_Transporter"/>
</dbReference>
<accession>B9M7P4</accession>
<feature type="transmembrane region" description="Helical" evidence="6">
    <location>
        <begin position="154"/>
        <end position="174"/>
    </location>
</feature>
<feature type="transmembrane region" description="Helical" evidence="6">
    <location>
        <begin position="214"/>
        <end position="232"/>
    </location>
</feature>
<evidence type="ECO:0000313" key="9">
    <source>
        <dbReference type="Proteomes" id="UP000007721"/>
    </source>
</evidence>
<name>B9M7P4_GEODF</name>
<keyword evidence="5 6" id="KW-0472">Membrane</keyword>
<reference evidence="8 9" key="1">
    <citation type="submission" date="2009-01" db="EMBL/GenBank/DDBJ databases">
        <title>Complete sequence of Geobacter sp. FRC-32.</title>
        <authorList>
            <consortium name="US DOE Joint Genome Institute"/>
            <person name="Lucas S."/>
            <person name="Copeland A."/>
            <person name="Lapidus A."/>
            <person name="Glavina del Rio T."/>
            <person name="Dalin E."/>
            <person name="Tice H."/>
            <person name="Bruce D."/>
            <person name="Goodwin L."/>
            <person name="Pitluck S."/>
            <person name="Saunders E."/>
            <person name="Brettin T."/>
            <person name="Detter J.C."/>
            <person name="Han C."/>
            <person name="Larimer F."/>
            <person name="Land M."/>
            <person name="Hauser L."/>
            <person name="Kyrpides N."/>
            <person name="Ovchinnikova G."/>
            <person name="Kostka J."/>
            <person name="Richardson P."/>
        </authorList>
    </citation>
    <scope>NUCLEOTIDE SEQUENCE [LARGE SCALE GENOMIC DNA]</scope>
    <source>
        <strain evidence="9">DSM 22248 / JCM 15807 / FRC-32</strain>
    </source>
</reference>
<feature type="domain" description="EamA" evidence="7">
    <location>
        <begin position="18"/>
        <end position="143"/>
    </location>
</feature>
<dbReference type="STRING" id="316067.Geob_3813"/>
<evidence type="ECO:0000313" key="8">
    <source>
        <dbReference type="EMBL" id="ACM22150.1"/>
    </source>
</evidence>
<dbReference type="SUPFAM" id="SSF103481">
    <property type="entry name" value="Multidrug resistance efflux transporter EmrE"/>
    <property type="match status" value="2"/>
</dbReference>
<dbReference type="InterPro" id="IPR000620">
    <property type="entry name" value="EamA_dom"/>
</dbReference>
<feature type="transmembrane region" description="Helical" evidence="6">
    <location>
        <begin position="269"/>
        <end position="292"/>
    </location>
</feature>
<evidence type="ECO:0000256" key="1">
    <source>
        <dbReference type="ARBA" id="ARBA00004651"/>
    </source>
</evidence>
<dbReference type="Pfam" id="PF00892">
    <property type="entry name" value="EamA"/>
    <property type="match status" value="2"/>
</dbReference>
<dbReference type="InterPro" id="IPR037185">
    <property type="entry name" value="EmrE-like"/>
</dbReference>
<keyword evidence="9" id="KW-1185">Reference proteome</keyword>
<dbReference type="eggNOG" id="COG0697">
    <property type="taxonomic scope" value="Bacteria"/>
</dbReference>
<evidence type="ECO:0000256" key="2">
    <source>
        <dbReference type="ARBA" id="ARBA00022475"/>
    </source>
</evidence>
<feature type="transmembrane region" description="Helical" evidence="6">
    <location>
        <begin position="128"/>
        <end position="148"/>
    </location>
</feature>
<feature type="domain" description="EamA" evidence="7">
    <location>
        <begin position="151"/>
        <end position="284"/>
    </location>
</feature>
<dbReference type="KEGG" id="geo:Geob_3813"/>
<gene>
    <name evidence="8" type="ordered locus">Geob_3813</name>
</gene>
<sequence>MNEFSVKLDSETRRATPWLILTTFLWGGSFVFNKIGFREIPPVTFLFLRFLLAAVMMALVCLPRLKKINRDIVRRGAMVGIALTAANLSFVIGVSGTSATRAGFLNNLFVLVVPLLCYLIWRDKVDRLTFAGLCLAVSGIIALAAGGGFSRGDIFSTICALFIALHIISVSKVLRSNDDVYLITLFQFITVTILGGLLVLILPQPEFHMGPVSAGALFYCALFPTVICFTVQNTFQRFTTPTRASLIYTLDPVWSMLGGFALLGERLGVWEALGCVLIFSSVVMPLTVKLVAERRALRLYLNQERQTEEAEASGS</sequence>
<evidence type="ECO:0000259" key="7">
    <source>
        <dbReference type="Pfam" id="PF00892"/>
    </source>
</evidence>
<feature type="transmembrane region" description="Helical" evidence="6">
    <location>
        <begin position="77"/>
        <end position="96"/>
    </location>
</feature>
<dbReference type="OrthoDB" id="5416392at2"/>
<dbReference type="PANTHER" id="PTHR42920:SF5">
    <property type="entry name" value="EAMA DOMAIN-CONTAINING PROTEIN"/>
    <property type="match status" value="1"/>
</dbReference>
<organism evidence="8 9">
    <name type="scientific">Geotalea daltonii (strain DSM 22248 / JCM 15807 / FRC-32)</name>
    <name type="common">Geobacter daltonii</name>
    <dbReference type="NCBI Taxonomy" id="316067"/>
    <lineage>
        <taxon>Bacteria</taxon>
        <taxon>Pseudomonadati</taxon>
        <taxon>Thermodesulfobacteriota</taxon>
        <taxon>Desulfuromonadia</taxon>
        <taxon>Geobacterales</taxon>
        <taxon>Geobacteraceae</taxon>
        <taxon>Geotalea</taxon>
    </lineage>
</organism>
<keyword evidence="3 6" id="KW-0812">Transmembrane</keyword>
<feature type="transmembrane region" description="Helical" evidence="6">
    <location>
        <begin position="244"/>
        <end position="263"/>
    </location>
</feature>
<dbReference type="GO" id="GO:0005886">
    <property type="term" value="C:plasma membrane"/>
    <property type="evidence" value="ECO:0007669"/>
    <property type="project" value="UniProtKB-SubCell"/>
</dbReference>
<feature type="transmembrane region" description="Helical" evidence="6">
    <location>
        <begin position="43"/>
        <end position="65"/>
    </location>
</feature>
<dbReference type="AlphaFoldDB" id="B9M7P4"/>
<evidence type="ECO:0000256" key="3">
    <source>
        <dbReference type="ARBA" id="ARBA00022692"/>
    </source>
</evidence>
<dbReference type="Proteomes" id="UP000007721">
    <property type="component" value="Chromosome"/>
</dbReference>
<keyword evidence="2" id="KW-1003">Cell membrane</keyword>
<dbReference type="HOGENOM" id="CLU_033863_21_3_7"/>
<proteinExistence type="predicted"/>
<evidence type="ECO:0000256" key="4">
    <source>
        <dbReference type="ARBA" id="ARBA00022989"/>
    </source>
</evidence>